<sequence>MLAYRAGMSTSHGPDESRSREAAAAKEERAGRAGLSFVGEWLLVALLTFIGSLLLVTFPAALAAGVAHLRRHVTGRDTRLALYWRDLGRSLRVLWPAGLVLPALVVVVNLNLLMARSGSLPGAGAVVVATLVLALGVAVVVVRSAAAWSRTTGLRREPSPRFAELSRLAWDRTVADWSGSLLVALAVVGCIGLVYAYRPLVVLVGAVLAVVLLGVEARRARRGI</sequence>
<keyword evidence="4" id="KW-1185">Reference proteome</keyword>
<feature type="compositionally biased region" description="Basic and acidic residues" evidence="1">
    <location>
        <begin position="13"/>
        <end position="25"/>
    </location>
</feature>
<keyword evidence="2" id="KW-1133">Transmembrane helix</keyword>
<feature type="transmembrane region" description="Helical" evidence="2">
    <location>
        <begin position="174"/>
        <end position="194"/>
    </location>
</feature>
<feature type="region of interest" description="Disordered" evidence="1">
    <location>
        <begin position="1"/>
        <end position="25"/>
    </location>
</feature>
<feature type="transmembrane region" description="Helical" evidence="2">
    <location>
        <begin position="90"/>
        <end position="110"/>
    </location>
</feature>
<keyword evidence="2" id="KW-0472">Membrane</keyword>
<dbReference type="eggNOG" id="ENOG5032SI0">
    <property type="taxonomic scope" value="Bacteria"/>
</dbReference>
<evidence type="ECO:0000313" key="4">
    <source>
        <dbReference type="Proteomes" id="UP000185663"/>
    </source>
</evidence>
<gene>
    <name evidence="3" type="ORF">SAMN04489860_2607</name>
</gene>
<keyword evidence="2" id="KW-0812">Transmembrane</keyword>
<organism evidence="3 4">
    <name type="scientific">Paraoerskovia marina</name>
    <dbReference type="NCBI Taxonomy" id="545619"/>
    <lineage>
        <taxon>Bacteria</taxon>
        <taxon>Bacillati</taxon>
        <taxon>Actinomycetota</taxon>
        <taxon>Actinomycetes</taxon>
        <taxon>Micrococcales</taxon>
        <taxon>Cellulomonadaceae</taxon>
        <taxon>Paraoerskovia</taxon>
    </lineage>
</organism>
<feature type="transmembrane region" description="Helical" evidence="2">
    <location>
        <begin position="122"/>
        <end position="146"/>
    </location>
</feature>
<reference evidence="3 4" key="1">
    <citation type="submission" date="2016-10" db="EMBL/GenBank/DDBJ databases">
        <authorList>
            <person name="de Groot N.N."/>
        </authorList>
    </citation>
    <scope>NUCLEOTIDE SEQUENCE [LARGE SCALE GENOMIC DNA]</scope>
    <source>
        <strain evidence="3 4">DSM 22126</strain>
    </source>
</reference>
<dbReference type="STRING" id="545619.SAMN04489860_2607"/>
<evidence type="ECO:0000313" key="3">
    <source>
        <dbReference type="EMBL" id="SDS88037.1"/>
    </source>
</evidence>
<dbReference type="AlphaFoldDB" id="A0A1H1VT07"/>
<proteinExistence type="predicted"/>
<dbReference type="EMBL" id="LT629776">
    <property type="protein sequence ID" value="SDS88037.1"/>
    <property type="molecule type" value="Genomic_DNA"/>
</dbReference>
<feature type="transmembrane region" description="Helical" evidence="2">
    <location>
        <begin position="41"/>
        <end position="69"/>
    </location>
</feature>
<protein>
    <submittedName>
        <fullName evidence="3">Uncharacterized protein</fullName>
    </submittedName>
</protein>
<feature type="transmembrane region" description="Helical" evidence="2">
    <location>
        <begin position="200"/>
        <end position="217"/>
    </location>
</feature>
<evidence type="ECO:0000256" key="2">
    <source>
        <dbReference type="SAM" id="Phobius"/>
    </source>
</evidence>
<dbReference type="Proteomes" id="UP000185663">
    <property type="component" value="Chromosome I"/>
</dbReference>
<name>A0A1H1VT07_9CELL</name>
<evidence type="ECO:0000256" key="1">
    <source>
        <dbReference type="SAM" id="MobiDB-lite"/>
    </source>
</evidence>
<accession>A0A1H1VT07</accession>